<dbReference type="CDD" id="cd02440">
    <property type="entry name" value="AdoMet_MTases"/>
    <property type="match status" value="1"/>
</dbReference>
<dbReference type="RefSeq" id="WP_066501642.1">
    <property type="nucleotide sequence ID" value="NZ_BJMO01000016.1"/>
</dbReference>
<dbReference type="InterPro" id="IPR029063">
    <property type="entry name" value="SAM-dependent_MTases_sf"/>
</dbReference>
<dbReference type="GO" id="GO:0032259">
    <property type="term" value="P:methylation"/>
    <property type="evidence" value="ECO:0007669"/>
    <property type="project" value="UniProtKB-KW"/>
</dbReference>
<proteinExistence type="predicted"/>
<dbReference type="GO" id="GO:0008757">
    <property type="term" value="F:S-adenosylmethionine-dependent methyltransferase activity"/>
    <property type="evidence" value="ECO:0007669"/>
    <property type="project" value="InterPro"/>
</dbReference>
<dbReference type="Pfam" id="PF08241">
    <property type="entry name" value="Methyltransf_11"/>
    <property type="match status" value="1"/>
</dbReference>
<reference evidence="2 3" key="1">
    <citation type="submission" date="2016-02" db="EMBL/GenBank/DDBJ databases">
        <title>Complete genome of Sinomonas atrocyanea KCTC 3377.</title>
        <authorList>
            <person name="Kim K.M."/>
        </authorList>
    </citation>
    <scope>NUCLEOTIDE SEQUENCE [LARGE SCALE GENOMIC DNA]</scope>
    <source>
        <strain evidence="2 3">KCTC 3377</strain>
    </source>
</reference>
<keyword evidence="2" id="KW-0489">Methyltransferase</keyword>
<protein>
    <submittedName>
        <fullName evidence="2">Ubiquinone/menaquinone biosynthesis methyltransferase</fullName>
    </submittedName>
</protein>
<dbReference type="AlphaFoldDB" id="A0A127A5T2"/>
<dbReference type="Proteomes" id="UP000070134">
    <property type="component" value="Chromosome"/>
</dbReference>
<dbReference type="Gene3D" id="3.40.50.150">
    <property type="entry name" value="Vaccinia Virus protein VP39"/>
    <property type="match status" value="1"/>
</dbReference>
<name>A0A127A5T2_9MICC</name>
<dbReference type="PANTHER" id="PTHR43591">
    <property type="entry name" value="METHYLTRANSFERASE"/>
    <property type="match status" value="1"/>
</dbReference>
<evidence type="ECO:0000259" key="1">
    <source>
        <dbReference type="Pfam" id="PF08241"/>
    </source>
</evidence>
<keyword evidence="2" id="KW-0830">Ubiquinone</keyword>
<dbReference type="SUPFAM" id="SSF53335">
    <property type="entry name" value="S-adenosyl-L-methionine-dependent methyltransferases"/>
    <property type="match status" value="1"/>
</dbReference>
<dbReference type="PANTHER" id="PTHR43591:SF24">
    <property type="entry name" value="2-METHOXY-6-POLYPRENYL-1,4-BENZOQUINOL METHYLASE, MITOCHONDRIAL"/>
    <property type="match status" value="1"/>
</dbReference>
<dbReference type="STRING" id="37927.SA2016_4030"/>
<feature type="domain" description="Methyltransferase type 11" evidence="1">
    <location>
        <begin position="44"/>
        <end position="138"/>
    </location>
</feature>
<gene>
    <name evidence="2" type="ORF">SA2016_4030</name>
</gene>
<sequence>MSGDSAFTGSIPELYDTVLVPMVFQDFADDLAADVAAADPASVLETAAGTGVVTRTLHRVLPGARITATDLNPAMLVQADRILPASDSIRWQQADAQELPFEDGAFDAVVSQFGIMFFPDRVRAYAEARRVLRPGARMTAAVWGPLEGNEVTLLVEQALAELFPGRTPTFYRRIPFGYTDHDLIRAELEEAGFSDVDVRTVEHVSAPTSTGAIALAHCQGTPLANELREGYGDPVQITADVARVLEERLGGRPFSGPTTAIFFSGVA</sequence>
<dbReference type="InterPro" id="IPR013216">
    <property type="entry name" value="Methyltransf_11"/>
</dbReference>
<evidence type="ECO:0000313" key="3">
    <source>
        <dbReference type="Proteomes" id="UP000070134"/>
    </source>
</evidence>
<dbReference type="EMBL" id="CP014518">
    <property type="protein sequence ID" value="AMM34683.1"/>
    <property type="molecule type" value="Genomic_DNA"/>
</dbReference>
<organism evidence="2 3">
    <name type="scientific">Sinomonas atrocyanea</name>
    <dbReference type="NCBI Taxonomy" id="37927"/>
    <lineage>
        <taxon>Bacteria</taxon>
        <taxon>Bacillati</taxon>
        <taxon>Actinomycetota</taxon>
        <taxon>Actinomycetes</taxon>
        <taxon>Micrococcales</taxon>
        <taxon>Micrococcaceae</taxon>
        <taxon>Sinomonas</taxon>
    </lineage>
</organism>
<accession>A0A127A5T2</accession>
<keyword evidence="2" id="KW-0808">Transferase</keyword>
<dbReference type="OrthoDB" id="9795634at2"/>
<dbReference type="PATRIC" id="fig|37927.3.peg.4131"/>
<evidence type="ECO:0000313" key="2">
    <source>
        <dbReference type="EMBL" id="AMM34683.1"/>
    </source>
</evidence>
<keyword evidence="3" id="KW-1185">Reference proteome</keyword>
<dbReference type="KEGG" id="satk:SA2016_4030"/>